<dbReference type="Pfam" id="PF11461">
    <property type="entry name" value="RILP"/>
    <property type="match status" value="1"/>
</dbReference>
<name>A0ABM5ENU7_9SAUR</name>
<dbReference type="InterPro" id="IPR021563">
    <property type="entry name" value="RILP_dimer"/>
</dbReference>
<feature type="region of interest" description="Disordered" evidence="4">
    <location>
        <begin position="69"/>
        <end position="141"/>
    </location>
</feature>
<dbReference type="PANTHER" id="PTHR21502:SF7">
    <property type="entry name" value="RAB-INTERACTING LYSOSOMAL PROTEIN"/>
    <property type="match status" value="1"/>
</dbReference>
<reference evidence="7" key="1">
    <citation type="submission" date="2025-08" db="UniProtKB">
        <authorList>
            <consortium name="RefSeq"/>
        </authorList>
    </citation>
    <scope>IDENTIFICATION</scope>
</reference>
<keyword evidence="3" id="KW-0175">Coiled coil</keyword>
<feature type="region of interest" description="Disordered" evidence="4">
    <location>
        <begin position="406"/>
        <end position="454"/>
    </location>
</feature>
<evidence type="ECO:0000313" key="7">
    <source>
        <dbReference type="RefSeq" id="XP_072834827.1"/>
    </source>
</evidence>
<feature type="domain" description="RH2" evidence="5">
    <location>
        <begin position="294"/>
        <end position="370"/>
    </location>
</feature>
<sequence>MMEEEEGLRPGGAATASRAAGARAAQVYGLAGALGAELQRLSGRVGPGAVAGLVAQVVRLLELLEAALAGTPPPDEEPPPGDEAAAAAAAAAAPPGPPLPPGGGKGQAAAAPPQEQEEPPPPPSPLEEAPEGGHRHRHHRPRGLEGCLAEEAREENQRLMAQLAGSQAQEDSAWRKEREVMLRLKEVVDKQRDEIRAQTQEILCKTRDTEALQEQLNRFMAMNEELRRKLAVVQAQLKSALQKKDEAERALLEARQEARRSAAPRGPVEPSEAGPWVEGASGSSESPPSRAHEGSPFPQEELRQILTERNELKTSLFLVQEELAYYQRELLNDERIPGILLDAVRSTIKKQRKKIRAKMLGTAEEPVSSEEEEEEGAWLAAPLGATVCPDSRLPESRIKSFFSQWYRRSSKSSPTDSGSAGAWEIVDPEDVGLEEEEGRPSCSSSPPRGTLPSP</sequence>
<evidence type="ECO:0000313" key="6">
    <source>
        <dbReference type="Proteomes" id="UP001652642"/>
    </source>
</evidence>
<protein>
    <submittedName>
        <fullName evidence="7">Rab-interacting lysosomal protein isoform X1</fullName>
    </submittedName>
</protein>
<evidence type="ECO:0000256" key="1">
    <source>
        <dbReference type="ARBA" id="ARBA00022448"/>
    </source>
</evidence>
<dbReference type="PROSITE" id="PS51777">
    <property type="entry name" value="RH2"/>
    <property type="match status" value="1"/>
</dbReference>
<gene>
    <name evidence="7" type="primary">RILP</name>
</gene>
<feature type="compositionally biased region" description="Low complexity" evidence="4">
    <location>
        <begin position="82"/>
        <end position="93"/>
    </location>
</feature>
<feature type="compositionally biased region" description="Low complexity" evidence="4">
    <location>
        <begin position="278"/>
        <end position="289"/>
    </location>
</feature>
<keyword evidence="1" id="KW-0813">Transport</keyword>
<keyword evidence="6" id="KW-1185">Reference proteome</keyword>
<dbReference type="Proteomes" id="UP001652642">
    <property type="component" value="Chromosome 7"/>
</dbReference>
<accession>A0ABM5ENU7</accession>
<dbReference type="Pfam" id="PF09744">
    <property type="entry name" value="RH1"/>
    <property type="match status" value="1"/>
</dbReference>
<feature type="region of interest" description="Disordered" evidence="4">
    <location>
        <begin position="254"/>
        <end position="298"/>
    </location>
</feature>
<feature type="region of interest" description="Disordered" evidence="4">
    <location>
        <begin position="1"/>
        <end position="21"/>
    </location>
</feature>
<dbReference type="RefSeq" id="XP_072834827.1">
    <property type="nucleotide sequence ID" value="XM_072978726.1"/>
</dbReference>
<dbReference type="PANTHER" id="PTHR21502">
    <property type="entry name" value="ZINC FINGER PROTEIN DZIP1"/>
    <property type="match status" value="1"/>
</dbReference>
<dbReference type="Gene3D" id="6.10.230.10">
    <property type="match status" value="1"/>
</dbReference>
<dbReference type="InterPro" id="IPR034743">
    <property type="entry name" value="RH1"/>
</dbReference>
<feature type="compositionally biased region" description="Low complexity" evidence="4">
    <location>
        <begin position="11"/>
        <end position="21"/>
    </location>
</feature>
<feature type="compositionally biased region" description="Acidic residues" evidence="4">
    <location>
        <begin position="426"/>
        <end position="437"/>
    </location>
</feature>
<feature type="compositionally biased region" description="Polar residues" evidence="4">
    <location>
        <begin position="406"/>
        <end position="418"/>
    </location>
</feature>
<keyword evidence="2" id="KW-0653">Protein transport</keyword>
<dbReference type="GeneID" id="110084314"/>
<evidence type="ECO:0000256" key="4">
    <source>
        <dbReference type="SAM" id="MobiDB-lite"/>
    </source>
</evidence>
<evidence type="ECO:0000256" key="2">
    <source>
        <dbReference type="ARBA" id="ARBA00022927"/>
    </source>
</evidence>
<dbReference type="InterPro" id="IPR034744">
    <property type="entry name" value="RH2"/>
</dbReference>
<proteinExistence type="predicted"/>
<evidence type="ECO:0000256" key="3">
    <source>
        <dbReference type="ARBA" id="ARBA00023054"/>
    </source>
</evidence>
<dbReference type="InterPro" id="IPR051241">
    <property type="entry name" value="DZIP_RILPL"/>
</dbReference>
<evidence type="ECO:0000259" key="5">
    <source>
        <dbReference type="PROSITE" id="PS51777"/>
    </source>
</evidence>
<organism evidence="6 7">
    <name type="scientific">Pogona vitticeps</name>
    <name type="common">central bearded dragon</name>
    <dbReference type="NCBI Taxonomy" id="103695"/>
    <lineage>
        <taxon>Eukaryota</taxon>
        <taxon>Metazoa</taxon>
        <taxon>Chordata</taxon>
        <taxon>Craniata</taxon>
        <taxon>Vertebrata</taxon>
        <taxon>Euteleostomi</taxon>
        <taxon>Lepidosauria</taxon>
        <taxon>Squamata</taxon>
        <taxon>Bifurcata</taxon>
        <taxon>Unidentata</taxon>
        <taxon>Episquamata</taxon>
        <taxon>Toxicofera</taxon>
        <taxon>Iguania</taxon>
        <taxon>Acrodonta</taxon>
        <taxon>Agamidae</taxon>
        <taxon>Amphibolurinae</taxon>
        <taxon>Pogona</taxon>
    </lineage>
</organism>
<dbReference type="SUPFAM" id="SSF161256">
    <property type="entry name" value="RILP dimerisation region"/>
    <property type="match status" value="1"/>
</dbReference>
<dbReference type="Gene3D" id="1.20.58.1770">
    <property type="match status" value="1"/>
</dbReference>